<dbReference type="Proteomes" id="UP000515498">
    <property type="component" value="Chromosome"/>
</dbReference>
<evidence type="ECO:0000313" key="1">
    <source>
        <dbReference type="EMBL" id="QNJ91358.1"/>
    </source>
</evidence>
<gene>
    <name evidence="1" type="ORF">HZU40_24600</name>
</gene>
<sequence length="280" mass="31107">MAHLSPGEAIEACETALRQLLDAVMSPLNGADWFEGQVTAEKLLQLEERRETERKKREARGVAATPDALTAYADLFTLRSVCEKNWQRVEPALGKKAETGTLLKRLDDLRNAIAHNRPLVPFEEDLVAGIAGEIRNRVTIFMSTKDPVGDIYPRIEFAQDSFGFSVDPIKATDVVGGSVRPDLTLHPGDIVTFTCRGTDPQGRPMRWQIDGSPPFAHRVVPVIAEGGETVQLKLQLVDSDVSETITVGIFMWAEGTPYHRSQHGDHRVFFYYRCRPPGVA</sequence>
<dbReference type="RefSeq" id="WP_187096114.1">
    <property type="nucleotide sequence ID" value="NZ_CP059894.1"/>
</dbReference>
<reference evidence="1 2" key="1">
    <citation type="submission" date="2020-07" db="EMBL/GenBank/DDBJ databases">
        <title>Draft genome sequence of four isobutane-metabolizing strains capable of cometabolically degrading diverse ether contaminants.</title>
        <authorList>
            <person name="Chen W."/>
            <person name="Faulkner N."/>
            <person name="Smith C."/>
            <person name="Hyman M."/>
        </authorList>
    </citation>
    <scope>NUCLEOTIDE SEQUENCE [LARGE SCALE GENOMIC DNA]</scope>
    <source>
        <strain evidence="1 2">2A</strain>
    </source>
</reference>
<dbReference type="KEGG" id="mflu:HZU40_24600"/>
<evidence type="ECO:0008006" key="3">
    <source>
        <dbReference type="Google" id="ProtNLM"/>
    </source>
</evidence>
<organism evidence="1 2">
    <name type="scientific">Mycolicibacterium fluoranthenivorans</name>
    <dbReference type="NCBI Taxonomy" id="258505"/>
    <lineage>
        <taxon>Bacteria</taxon>
        <taxon>Bacillati</taxon>
        <taxon>Actinomycetota</taxon>
        <taxon>Actinomycetes</taxon>
        <taxon>Mycobacteriales</taxon>
        <taxon>Mycobacteriaceae</taxon>
        <taxon>Mycolicibacterium</taxon>
    </lineage>
</organism>
<protein>
    <recommendedName>
        <fullName evidence="3">Swt1-like HEPN domain-containing protein</fullName>
    </recommendedName>
</protein>
<proteinExistence type="predicted"/>
<name>A0A7G8PAJ2_9MYCO</name>
<evidence type="ECO:0000313" key="2">
    <source>
        <dbReference type="Proteomes" id="UP000515498"/>
    </source>
</evidence>
<accession>A0A7G8PAJ2</accession>
<dbReference type="EMBL" id="CP059894">
    <property type="protein sequence ID" value="QNJ91358.1"/>
    <property type="molecule type" value="Genomic_DNA"/>
</dbReference>
<dbReference type="AlphaFoldDB" id="A0A7G8PAJ2"/>